<evidence type="ECO:0000313" key="2">
    <source>
        <dbReference type="EMBL" id="KAH7116289.1"/>
    </source>
</evidence>
<dbReference type="Proteomes" id="UP000738349">
    <property type="component" value="Unassembled WGS sequence"/>
</dbReference>
<name>A0A9P9DBU3_9HYPO</name>
<proteinExistence type="predicted"/>
<protein>
    <submittedName>
        <fullName evidence="2">Uncharacterized protein</fullName>
    </submittedName>
</protein>
<reference evidence="2" key="1">
    <citation type="journal article" date="2021" name="Nat. Commun.">
        <title>Genetic determinants of endophytism in the Arabidopsis root mycobiome.</title>
        <authorList>
            <person name="Mesny F."/>
            <person name="Miyauchi S."/>
            <person name="Thiergart T."/>
            <person name="Pickel B."/>
            <person name="Atanasova L."/>
            <person name="Karlsson M."/>
            <person name="Huettel B."/>
            <person name="Barry K.W."/>
            <person name="Haridas S."/>
            <person name="Chen C."/>
            <person name="Bauer D."/>
            <person name="Andreopoulos W."/>
            <person name="Pangilinan J."/>
            <person name="LaButti K."/>
            <person name="Riley R."/>
            <person name="Lipzen A."/>
            <person name="Clum A."/>
            <person name="Drula E."/>
            <person name="Henrissat B."/>
            <person name="Kohler A."/>
            <person name="Grigoriev I.V."/>
            <person name="Martin F.M."/>
            <person name="Hacquard S."/>
        </authorList>
    </citation>
    <scope>NUCLEOTIDE SEQUENCE</scope>
    <source>
        <strain evidence="2">MPI-CAGE-AT-0147</strain>
    </source>
</reference>
<accession>A0A9P9DBU3</accession>
<dbReference type="EMBL" id="JAGMUV010000029">
    <property type="protein sequence ID" value="KAH7116289.1"/>
    <property type="molecule type" value="Genomic_DNA"/>
</dbReference>
<gene>
    <name evidence="2" type="ORF">EDB81DRAFT_916564</name>
</gene>
<dbReference type="OrthoDB" id="5106922at2759"/>
<dbReference type="AlphaFoldDB" id="A0A9P9DBU3"/>
<evidence type="ECO:0000256" key="1">
    <source>
        <dbReference type="SAM" id="MobiDB-lite"/>
    </source>
</evidence>
<feature type="region of interest" description="Disordered" evidence="1">
    <location>
        <begin position="155"/>
        <end position="175"/>
    </location>
</feature>
<evidence type="ECO:0000313" key="3">
    <source>
        <dbReference type="Proteomes" id="UP000738349"/>
    </source>
</evidence>
<feature type="compositionally biased region" description="Polar residues" evidence="1">
    <location>
        <begin position="158"/>
        <end position="175"/>
    </location>
</feature>
<comment type="caution">
    <text evidence="2">The sequence shown here is derived from an EMBL/GenBank/DDBJ whole genome shotgun (WGS) entry which is preliminary data.</text>
</comment>
<sequence>MYGLVLRRRGHKSRVSGIFNKWRRYCSEMKVGDWKATIENPKRETTQDFFLHVCENSNIASWGTGKEYIRQLYTTINGHYMDRNDVEVKYYRAVLIHRFGHRPPNINGKPVLNMDNLRVILKSLELSAANANRIAYQHRPRCNVSLNGIQMTPMYDSKINSGRQDKQSNGNVEKS</sequence>
<organism evidence="2 3">
    <name type="scientific">Dactylonectria macrodidyma</name>
    <dbReference type="NCBI Taxonomy" id="307937"/>
    <lineage>
        <taxon>Eukaryota</taxon>
        <taxon>Fungi</taxon>
        <taxon>Dikarya</taxon>
        <taxon>Ascomycota</taxon>
        <taxon>Pezizomycotina</taxon>
        <taxon>Sordariomycetes</taxon>
        <taxon>Hypocreomycetidae</taxon>
        <taxon>Hypocreales</taxon>
        <taxon>Nectriaceae</taxon>
        <taxon>Dactylonectria</taxon>
    </lineage>
</organism>
<keyword evidence="3" id="KW-1185">Reference proteome</keyword>